<proteinExistence type="predicted"/>
<organism evidence="1 2">
    <name type="scientific">Panagrolaimus sp. JU765</name>
    <dbReference type="NCBI Taxonomy" id="591449"/>
    <lineage>
        <taxon>Eukaryota</taxon>
        <taxon>Metazoa</taxon>
        <taxon>Ecdysozoa</taxon>
        <taxon>Nematoda</taxon>
        <taxon>Chromadorea</taxon>
        <taxon>Rhabditida</taxon>
        <taxon>Tylenchina</taxon>
        <taxon>Panagrolaimomorpha</taxon>
        <taxon>Panagrolaimoidea</taxon>
        <taxon>Panagrolaimidae</taxon>
        <taxon>Panagrolaimus</taxon>
    </lineage>
</organism>
<sequence>MNLAAEVTKTDSSSRSSTSGEEGFVSGSSLADETFDRLASGITNLGLKEPCQRNVYASYLDKPIEEFANTILSSDNSLMATLSQQTIQQPFMKSFGNPNLVSQPFQRIGNPYSSPSSLQSQQMPGAWFYEVGPLEDTGSGAASTGIPGDCSPIFDFTDDRRHTMESVEVPSSEHVAEIVGRQGCKIKALRNKTGTYIRSPPRGEDPIFVITGRPEDVMEAKREIECAAEHFTQIRASRRHSQGGVPAPGHITAYVRVPLRVVGLVVGPKGATIKRIQQNHHVYIITPSREREPIFEVTGLPQNVEAARRDIEQHIFQRTGNMPITDPTSIQNYEIATSTVLSRPNFGQQMRGFSDYRQDSYLGFQNGFKTASPPPQAGFYDQMNGFRPVNNENVFSQNNWGYNSQNENNYLGDYCGYRANSFGSNGSYLSRGGYLSSLSSAVSRDEGLGDSPTSTFTKMVDDPMHSLISSIWNDVDVSTTHDKGLYPPRLGSPCNSEAEPFPWPVLGSFRVPAVISLFGSSNFFICDQSCRLASKALSKFPPRILYNPILFKNRNDRKLTYFFIFSGII</sequence>
<name>A0AC34R3F6_9BILA</name>
<evidence type="ECO:0000313" key="1">
    <source>
        <dbReference type="Proteomes" id="UP000887576"/>
    </source>
</evidence>
<dbReference type="WBParaSite" id="JU765_v2.g3020.t1">
    <property type="protein sequence ID" value="JU765_v2.g3020.t1"/>
    <property type="gene ID" value="JU765_v2.g3020"/>
</dbReference>
<accession>A0AC34R3F6</accession>
<protein>
    <submittedName>
        <fullName evidence="2">K Homology domain-containing protein</fullName>
    </submittedName>
</protein>
<reference evidence="2" key="1">
    <citation type="submission" date="2022-11" db="UniProtKB">
        <authorList>
            <consortium name="WormBaseParasite"/>
        </authorList>
    </citation>
    <scope>IDENTIFICATION</scope>
</reference>
<evidence type="ECO:0000313" key="2">
    <source>
        <dbReference type="WBParaSite" id="JU765_v2.g3020.t1"/>
    </source>
</evidence>
<dbReference type="Proteomes" id="UP000887576">
    <property type="component" value="Unplaced"/>
</dbReference>